<evidence type="ECO:0000256" key="2">
    <source>
        <dbReference type="ARBA" id="ARBA00022553"/>
    </source>
</evidence>
<dbReference type="Pfam" id="PF21089">
    <property type="entry name" value="PKS_DH_N"/>
    <property type="match status" value="1"/>
</dbReference>
<dbReference type="GO" id="GO:0031177">
    <property type="term" value="F:phosphopantetheine binding"/>
    <property type="evidence" value="ECO:0007669"/>
    <property type="project" value="InterPro"/>
</dbReference>
<dbReference type="InterPro" id="IPR006162">
    <property type="entry name" value="Ppantetheine_attach_site"/>
</dbReference>
<dbReference type="GO" id="GO:0044550">
    <property type="term" value="P:secondary metabolite biosynthetic process"/>
    <property type="evidence" value="ECO:0007669"/>
    <property type="project" value="TreeGrafter"/>
</dbReference>
<dbReference type="GO" id="GO:0008168">
    <property type="term" value="F:methyltransferase activity"/>
    <property type="evidence" value="ECO:0007669"/>
    <property type="project" value="UniProtKB-KW"/>
</dbReference>
<dbReference type="GO" id="GO:0032259">
    <property type="term" value="P:methylation"/>
    <property type="evidence" value="ECO:0007669"/>
    <property type="project" value="UniProtKB-KW"/>
</dbReference>
<dbReference type="SUPFAM" id="SSF53901">
    <property type="entry name" value="Thiolase-like"/>
    <property type="match status" value="1"/>
</dbReference>
<dbReference type="Gene3D" id="1.10.1200.10">
    <property type="entry name" value="ACP-like"/>
    <property type="match status" value="2"/>
</dbReference>
<evidence type="ECO:0000256" key="13">
    <source>
        <dbReference type="SAM" id="MobiDB-lite"/>
    </source>
</evidence>
<dbReference type="Gene3D" id="3.40.366.10">
    <property type="entry name" value="Malonyl-Coenzyme A Acyl Carrier Protein, domain 2"/>
    <property type="match status" value="1"/>
</dbReference>
<evidence type="ECO:0000259" key="14">
    <source>
        <dbReference type="PROSITE" id="PS50075"/>
    </source>
</evidence>
<keyword evidence="9" id="KW-0511">Multifunctional enzyme</keyword>
<dbReference type="InterPro" id="IPR020806">
    <property type="entry name" value="PKS_PP-bd"/>
</dbReference>
<evidence type="ECO:0000313" key="17">
    <source>
        <dbReference type="EMBL" id="CAG9990398.1"/>
    </source>
</evidence>
<evidence type="ECO:0000259" key="15">
    <source>
        <dbReference type="PROSITE" id="PS52004"/>
    </source>
</evidence>
<dbReference type="Gene3D" id="3.30.300.30">
    <property type="match status" value="1"/>
</dbReference>
<dbReference type="InterPro" id="IPR036736">
    <property type="entry name" value="ACP-like_sf"/>
</dbReference>
<keyword evidence="5" id="KW-0808">Transferase</keyword>
<dbReference type="InterPro" id="IPR013154">
    <property type="entry name" value="ADH-like_N"/>
</dbReference>
<keyword evidence="3" id="KW-0436">Ligase</keyword>
<dbReference type="PANTHER" id="PTHR43775:SF37">
    <property type="entry name" value="SI:DKEY-61P9.11"/>
    <property type="match status" value="1"/>
</dbReference>
<evidence type="ECO:0000256" key="11">
    <source>
        <dbReference type="ARBA" id="ARBA00029443"/>
    </source>
</evidence>
<accession>A0A9N9Y630</accession>
<feature type="compositionally biased region" description="Polar residues" evidence="13">
    <location>
        <begin position="1"/>
        <end position="16"/>
    </location>
</feature>
<dbReference type="OrthoDB" id="329835at2759"/>
<dbReference type="Gene3D" id="3.30.559.30">
    <property type="entry name" value="Nonribosomal peptide synthetase, condensation domain"/>
    <property type="match status" value="1"/>
</dbReference>
<dbReference type="SUPFAM" id="SSF55048">
    <property type="entry name" value="Probable ACP-binding domain of malonyl-CoA ACP transacylase"/>
    <property type="match status" value="1"/>
</dbReference>
<dbReference type="Pfam" id="PF07993">
    <property type="entry name" value="NAD_binding_4"/>
    <property type="match status" value="1"/>
</dbReference>
<evidence type="ECO:0000256" key="1">
    <source>
        <dbReference type="ARBA" id="ARBA00022450"/>
    </source>
</evidence>
<dbReference type="InterPro" id="IPR049552">
    <property type="entry name" value="PKS_DH_N"/>
</dbReference>
<dbReference type="Pfam" id="PF02801">
    <property type="entry name" value="Ketoacyl-synt_C"/>
    <property type="match status" value="1"/>
</dbReference>
<dbReference type="Pfam" id="PF00109">
    <property type="entry name" value="ketoacyl-synt"/>
    <property type="match status" value="1"/>
</dbReference>
<dbReference type="Pfam" id="PF00698">
    <property type="entry name" value="Acyl_transf_1"/>
    <property type="match status" value="1"/>
</dbReference>
<evidence type="ECO:0000256" key="10">
    <source>
        <dbReference type="ARBA" id="ARBA00023315"/>
    </source>
</evidence>
<dbReference type="InterPro" id="IPR014043">
    <property type="entry name" value="Acyl_transferase_dom"/>
</dbReference>
<dbReference type="InterPro" id="IPR020807">
    <property type="entry name" value="PKS_DH"/>
</dbReference>
<dbReference type="InterPro" id="IPR018201">
    <property type="entry name" value="Ketoacyl_synth_AS"/>
</dbReference>
<feature type="compositionally biased region" description="Low complexity" evidence="13">
    <location>
        <begin position="17"/>
        <end position="28"/>
    </location>
</feature>
<evidence type="ECO:0000256" key="3">
    <source>
        <dbReference type="ARBA" id="ARBA00022598"/>
    </source>
</evidence>
<dbReference type="InterPro" id="IPR050091">
    <property type="entry name" value="PKS_NRPS_Biosynth_Enz"/>
</dbReference>
<feature type="region of interest" description="Disordered" evidence="13">
    <location>
        <begin position="1"/>
        <end position="41"/>
    </location>
</feature>
<evidence type="ECO:0000256" key="6">
    <source>
        <dbReference type="ARBA" id="ARBA00022737"/>
    </source>
</evidence>
<dbReference type="CDD" id="cd05195">
    <property type="entry name" value="enoyl_red"/>
    <property type="match status" value="1"/>
</dbReference>
<feature type="domain" description="Ketosynthase family 3 (KS3)" evidence="15">
    <location>
        <begin position="41"/>
        <end position="464"/>
    </location>
</feature>
<evidence type="ECO:0000256" key="7">
    <source>
        <dbReference type="ARBA" id="ARBA00022857"/>
    </source>
</evidence>
<dbReference type="InterPro" id="IPR036291">
    <property type="entry name" value="NAD(P)-bd_dom_sf"/>
</dbReference>
<dbReference type="InterPro" id="IPR016035">
    <property type="entry name" value="Acyl_Trfase/lysoPLipase"/>
</dbReference>
<keyword evidence="1" id="KW-0596">Phosphopantetheine</keyword>
<dbReference type="SUPFAM" id="SSF50129">
    <property type="entry name" value="GroES-like"/>
    <property type="match status" value="1"/>
</dbReference>
<dbReference type="GO" id="GO:0004312">
    <property type="term" value="F:fatty acid synthase activity"/>
    <property type="evidence" value="ECO:0007669"/>
    <property type="project" value="TreeGrafter"/>
</dbReference>
<dbReference type="SUPFAM" id="SSF51735">
    <property type="entry name" value="NAD(P)-binding Rossmann-fold domains"/>
    <property type="match status" value="4"/>
</dbReference>
<dbReference type="SUPFAM" id="SSF47336">
    <property type="entry name" value="ACP-like"/>
    <property type="match status" value="2"/>
</dbReference>
<dbReference type="InterPro" id="IPR014031">
    <property type="entry name" value="Ketoacyl_synth_C"/>
</dbReference>
<feature type="region of interest" description="N-terminal hotdog fold" evidence="12">
    <location>
        <begin position="963"/>
        <end position="1095"/>
    </location>
</feature>
<gene>
    <name evidence="17" type="ORF">CBYS24578_00017324</name>
</gene>
<comment type="similarity">
    <text evidence="11">In the C-terminal section; belongs to the NRP synthetase family.</text>
</comment>
<dbReference type="InterPro" id="IPR013968">
    <property type="entry name" value="PKS_KR"/>
</dbReference>
<name>A0A9N9Y630_9HYPO</name>
<sequence>MSTLLSSVPSSDKGNGSSPSRPQSSATSIGPDGSQTLGPSTDPTVITGLAFRFPGAKSLPQLWDNVVTRKDLQQKIPKDRFNVDAFYHPLGTNKGTTNARYGYFLDEPLSQFDNEFFHISKQEAESMDPQQRLLLEVVYEALEDAGIPLESIKGSRTSVYVGSFTNDYNSMTTKDLVTYPKYTVTGTGNAVLSNRISYFYDLHGPSMTIDTACSSSLVCFHLGNRSVAEGESDIAIVAGSALHFDPNIYITMTDFGMLSTDGRCRTFDKNGSGYVRGEGVCALVLKRQSSAEAAGDPIKAIVRGTGSNHDGSKAGLTLPNGAAQARLIRQIYKDSHLELSDTDYVEAHGTGTKAGDPIEANAIGSVFASTRDTPLYVGSIKSNLGHLEGASGLAGVVKAVMSVSAGKILPNMHFETPNPDIDFKLLKIKVPTEVTDWPHDKPIRRASINSFGYGGSNSHAIIENYSSDRSLASILPTYDPVGHLDEDAKVRPYLVPLSAHNKRAATRNVAQIREYLSGKSEAPISVSDVAFSYSFRRSRLQLRSFAIGANTEALIHGLDNITTWNSPVSKSPRLGFIFTGQGAQWHAMGRELLQKLPLFRQTVERCDQILSELPDRPDWTCISELAKSKEDTRLGESLISQPLCAALQLGIIKVLRAWGIIPRAVVGHSSGEIVAAYAAGVLSFRSTIICAYYRGLYMSYGTSERGAMLAVGMTQQEGLTALQPYKGRVALAAVNSPTSLTLSGDVDAVLELKSELDSRGVFNRRLRVEQAFHSHHMAPLAPGFEAALSRIPNFSPSDASLRMVSSVTARDSSARKMDASYWAANMTGVVRFADALTGMLIDENEEQDVDILVEIGAHPALKGPSRDVAKALGFSLPYIASLTRDAPAFESLIACAGELYSYGYNVDLEAVNSNFWLDSITGDVAKHTPGTLLRDLPKYGWDHGSHWADTRPIRQHRLRSSRHTLLGAVVPGSQNQRPIWRNYLRLSEIPWLNGHCIQGKVIFPAAGYISMALEAISTITDSTKGFQVRDVVFKNALVLTSNDAGTEVLLEIQPLTVSAKRTSSTWYLFCVSSYGDGDRLVEHCRGQIRAGLGSESRPRVLSRGERAKINNATDRRKPASLYYKQLQSIGLQYGDDFRLLKGDIDSGPGVSVGTLEFDPSPLIASAADRCLVHPAFLDSAFHVIFASIESCLGQPLNESFVPTFIRNAVFSGDLLEIKESDHEQTFLVDCTTDMPGTRVAHSNLRVVSNDVASEAYNVLVSIDGLEVTALGGDSADADQKRELFFNISWKPLFSQFGTNQHLIQEHDLAQIVELFVHETPDASILYLGSNKDHVERILDLIGGSASEKRKFNNLNIWCESQTSDSAYVAESLGAELHSLLRHVKPDTESYDLIIVDEQSSLNHENFLKLNGYLISDKSFSAPGSLTEAFSNDTITAWQASDLVQEVESQVPISVLISPEASELAKGVISNLKQLHSGKFEILTFGKEQPTSNNVVSLVNLDADVLFEPQQEESHLQSIKALVKGVATNIVWATHGATIESSKPAQAITTGLFRNIRSEHDDIRIATVDFEDPQYGAEANIAHKILQTLFKFKNEDELAERGGQLYIPRVQSDEAKDSKLLFGGNRKVKLANFNQEDRNLSLKIGKTGLLDTLAFDDDEDAADLSLPDDHIEVKVEASALNFRDVAASIGIIDDNRLGDEAAGVVVRTGAAVSENDFKPGDRVIAFRPGQGAHRTLVRNPAILCQKIGEMDFTTAAAFPLVLVTAYYSLHTVGRLQAGEYCLVHAAAGGVGQMAVQLALRVGAKVIATVGSPEKRQFLKDRFGLSDDVIFSSRDDSFVEGVMAVTNGRGCDVVLNSLAGELLQATWKSLAPLGRLIEIGKRDIHENSKLDMDPFRRNISYASVDAVTLFHVAPRLLSQQLRTAFTLIEQGEIQPPGPIQVLTYGQAQKAFRTLQMGKFFGKIILKPDEKELVPLVPMSFNNKPLFKPGKTYLLVGGLGGIGRSLSEWMFRRGARKLAFLSRSGDKSNEAKATIAWLHDRGVETSVFKVDATRQEDVVACVSSLKHTLGGVFQAAMVLRDGPFDQMSAAMWRECVHTKTRGTQNLHLATQNLDLDFFVCFSSISSVIGSVGQANYAAANSYLDALMAHRRAQGLAGTTMNVGVVGDVGAVAEDDSLAVVLERLGYGSISQNELFYQIEEAILTSKQPADSKPGVGAHQIISGINTKRKDVYWATKSLFRNLYANLDLSSAGDGQASKTLLATLKSTSSLDERIELLTAAFINKVAAVMGTPAESIQQAQPLTAYGLDSIVAIEFRKWFSTEASLDVPLFDILGAKSIKSLTSKAAESLRVEKEAKGQIGESGQRNDSQELSKTKKSKTPQFEIKPNDSQEHIPLSTYQSRLWFLHNIAIDPSTLNFTARFIIDGHPQLAVLQNTLEQMAKINGTLRTIYSEGEDFTEQSLASGFKSQIEFEDLSSARNIDAALSEASHSLRSRPIDIEVGESMKVRLFKLSETRHALVFSIHHINLDNGSTKTFLDHFATLYDSLARKEEVSKVPIQRISYSDFAVWHNKFLASEKVQDDLLWWQKSLSGLPEATALLPFASRARPAVRTSNRSTITATVSTTILKRIKRIAASSAATPFHFLIAAFRAFIFRYTEEEDLTFLMVDGTRPHAEISDMMGFFVNLIPLRLQIEADSALDSVISHVSEASNGSLAHNSSPFETILDSLKINRSASYFPISQIIVNYQVYGKPPVVSTCDFDITDISFEDIPTPADFALEATEDPALGLELKLQYDPELYDDNEMERFLQNFTVFLSSSAKDHRQPISEISMCGKKELDHLRESCWGMKVTPNPWETRSIVSKILEVASLYPNATAIETSDGEIITYHDVVAKAKRLALELEASGCSTGTTIGVLFKPSIDMVVALVGAAFAGCGYLPLDPNFAPDRLRHMISDTNVSSVILDPEFSHLVDALAPDLIKIHLRDSKKNQPGYWQQKEAFPNDPFYVIYTSGSTGKPKGVVLTQSNVQAMLSGHNETHQLGPSDKLLFLTSYTWDVSVSQIWGSLTSGATMLLAKEDLRQYPERLVNFLATSGVTITYTTPTQYAAMLLHGKQSLSGCKNYRTAIFAGEALPARLVREVYDLGCEGLKIYNEFGPTEATVQTTFYLCPYPSTDDAIPIGYGLPNCSHYVVDANLRPVPATVLGELCEGGPQISSGYINRPDATSHAFVTNNLASDEFLRLGWTTLYRTGDRARFLQDGQLEYRGRISGDHQIKLRGYRIELGEIESSIIEALQASNLEVVADAAVVPRRVALPAEDSELVDDRQLIAFLATARSVSNRDEIVNAIHSSLVAKLNSYMLPNGYHVADALPTLPSGKRDRRALTTMDLDLVFPTSNSKAQSNSIAIDKGGKLLEDVIDVFRRVLKLKAEQVVNGSSSFFELGGHSMLVLRLVSQLKRGFNISLDVREVFSDLTPYAIARVVADKAGLQTPPAPALTEASGIDWQKEALLPDEPAYYPSLGDKVVAQSDRILLTGAESVVGCHLLVRLLNYHPNARITILGIESPLTLQLIEQTIRNDKLSLVDAKSLHDRVDVSPGCLAEPNLGLGEDEFRTLSQSTAKIYHFGSQISLVKSFNDLKQANILATRDLIRLAAMNPTCSVHYLSSWSVAHLQRWKTTKYSDSGSSGEFFKDERVPDHFFPTGSDFAYFKTRWAAEMLLNQASDRGIPTNIYRTSGLDHESTNSEGNFFLKLVQSMVDTRAIADFGHGEGISIDFVTPDYVAASVLHLAQFAKTDKGPSQVFHIRNSSAVSLRQLPDVLRQYNSNIGEFKFVSIEKWLELASENDELNSRVTQAYLDLGHEMFSLDDSKTRKLLETSSELRSIQAAPLPRMLVELVTSIQTGRQ</sequence>
<dbReference type="Gene3D" id="3.90.180.10">
    <property type="entry name" value="Medium-chain alcohol dehydrogenases, catalytic domain"/>
    <property type="match status" value="1"/>
</dbReference>
<dbReference type="InterPro" id="IPR057326">
    <property type="entry name" value="KR_dom"/>
</dbReference>
<reference evidence="17 18" key="2">
    <citation type="submission" date="2021-10" db="EMBL/GenBank/DDBJ databases">
        <authorList>
            <person name="Piombo E."/>
        </authorList>
    </citation>
    <scope>NUCLEOTIDE SEQUENCE [LARGE SCALE GENOMIC DNA]</scope>
</reference>
<dbReference type="FunFam" id="3.40.50.720:FF:000209">
    <property type="entry name" value="Polyketide synthase Pks12"/>
    <property type="match status" value="1"/>
</dbReference>
<keyword evidence="8" id="KW-0560">Oxidoreductase</keyword>
<dbReference type="PANTHER" id="PTHR43775">
    <property type="entry name" value="FATTY ACID SYNTHASE"/>
    <property type="match status" value="1"/>
</dbReference>
<dbReference type="InterPro" id="IPR016036">
    <property type="entry name" value="Malonyl_transacylase_ACP-bd"/>
</dbReference>
<dbReference type="InterPro" id="IPR023213">
    <property type="entry name" value="CAT-like_dom_sf"/>
</dbReference>
<comment type="caution">
    <text evidence="17">The sequence shown here is derived from an EMBL/GenBank/DDBJ whole genome shotgun (WGS) entry which is preliminary data.</text>
</comment>
<dbReference type="InterPro" id="IPR042104">
    <property type="entry name" value="PKS_dehydratase_sf"/>
</dbReference>
<dbReference type="Pfam" id="PF00668">
    <property type="entry name" value="Condensation"/>
    <property type="match status" value="1"/>
</dbReference>
<dbReference type="InterPro" id="IPR013149">
    <property type="entry name" value="ADH-like_C"/>
</dbReference>
<evidence type="ECO:0000256" key="5">
    <source>
        <dbReference type="ARBA" id="ARBA00022679"/>
    </source>
</evidence>
<dbReference type="InterPro" id="IPR045851">
    <property type="entry name" value="AMP-bd_C_sf"/>
</dbReference>
<keyword evidence="18" id="KW-1185">Reference proteome</keyword>
<dbReference type="GO" id="GO:0006633">
    <property type="term" value="P:fatty acid biosynthetic process"/>
    <property type="evidence" value="ECO:0007669"/>
    <property type="project" value="InterPro"/>
</dbReference>
<feature type="active site" description="Proton acceptor; for dehydratase activity" evidence="12">
    <location>
        <position position="995"/>
    </location>
</feature>
<dbReference type="InterPro" id="IPR020843">
    <property type="entry name" value="ER"/>
</dbReference>
<dbReference type="InterPro" id="IPR016039">
    <property type="entry name" value="Thiolase-like"/>
</dbReference>
<dbReference type="Pfam" id="PF08240">
    <property type="entry name" value="ADH_N"/>
    <property type="match status" value="1"/>
</dbReference>
<dbReference type="PROSITE" id="PS00606">
    <property type="entry name" value="KS3_1"/>
    <property type="match status" value="1"/>
</dbReference>
<dbReference type="InterPro" id="IPR009081">
    <property type="entry name" value="PP-bd_ACP"/>
</dbReference>
<dbReference type="PROSITE" id="PS00455">
    <property type="entry name" value="AMP_BINDING"/>
    <property type="match status" value="1"/>
</dbReference>
<dbReference type="Pfam" id="PF16197">
    <property type="entry name" value="KAsynt_C_assoc"/>
    <property type="match status" value="1"/>
</dbReference>
<feature type="domain" description="Carrier" evidence="14">
    <location>
        <begin position="3402"/>
        <end position="3477"/>
    </location>
</feature>
<evidence type="ECO:0000313" key="18">
    <source>
        <dbReference type="Proteomes" id="UP000754883"/>
    </source>
</evidence>
<keyword evidence="7" id="KW-0521">NADP</keyword>
<dbReference type="InterPro" id="IPR049551">
    <property type="entry name" value="PKS_DH_C"/>
</dbReference>
<evidence type="ECO:0000256" key="12">
    <source>
        <dbReference type="PROSITE-ProRule" id="PRU01363"/>
    </source>
</evidence>
<feature type="region of interest" description="Disordered" evidence="13">
    <location>
        <begin position="2350"/>
        <end position="2387"/>
    </location>
</feature>
<evidence type="ECO:0000256" key="9">
    <source>
        <dbReference type="ARBA" id="ARBA00023268"/>
    </source>
</evidence>
<dbReference type="PROSITE" id="PS50075">
    <property type="entry name" value="CARRIER"/>
    <property type="match status" value="2"/>
</dbReference>
<dbReference type="Gene3D" id="3.30.559.10">
    <property type="entry name" value="Chloramphenicol acetyltransferase-like domain"/>
    <property type="match status" value="1"/>
</dbReference>
<dbReference type="Proteomes" id="UP000754883">
    <property type="component" value="Unassembled WGS sequence"/>
</dbReference>
<dbReference type="SMART" id="SM00827">
    <property type="entry name" value="PKS_AT"/>
    <property type="match status" value="1"/>
</dbReference>
<dbReference type="SMART" id="SM00826">
    <property type="entry name" value="PKS_DH"/>
    <property type="match status" value="1"/>
</dbReference>
<dbReference type="InterPro" id="IPR011032">
    <property type="entry name" value="GroES-like_sf"/>
</dbReference>
<keyword evidence="2" id="KW-0597">Phosphoprotein</keyword>
<keyword evidence="10" id="KW-0012">Acyltransferase</keyword>
<feature type="domain" description="PKS/mFAS DH" evidence="16">
    <location>
        <begin position="963"/>
        <end position="1276"/>
    </location>
</feature>
<dbReference type="Pfam" id="PF00501">
    <property type="entry name" value="AMP-binding"/>
    <property type="match status" value="1"/>
</dbReference>
<dbReference type="CDD" id="cd05930">
    <property type="entry name" value="A_NRPS"/>
    <property type="match status" value="1"/>
</dbReference>
<dbReference type="SUPFAM" id="SSF52151">
    <property type="entry name" value="FabD/lysophospholipase-like"/>
    <property type="match status" value="1"/>
</dbReference>
<dbReference type="EMBL" id="CABFNO020001472">
    <property type="protein sequence ID" value="CAG9990398.1"/>
    <property type="molecule type" value="Genomic_DNA"/>
</dbReference>
<dbReference type="InterPro" id="IPR049900">
    <property type="entry name" value="PKS_mFAS_DH"/>
</dbReference>
<dbReference type="Gene3D" id="3.30.70.3290">
    <property type="match status" value="1"/>
</dbReference>
<dbReference type="CDD" id="cd00833">
    <property type="entry name" value="PKS"/>
    <property type="match status" value="1"/>
</dbReference>
<dbReference type="GO" id="GO:1901336">
    <property type="term" value="P:lactone biosynthetic process"/>
    <property type="evidence" value="ECO:0007669"/>
    <property type="project" value="UniProtKB-ARBA"/>
</dbReference>
<dbReference type="FunFam" id="3.40.47.10:FF:000019">
    <property type="entry name" value="Polyketide synthase type I"/>
    <property type="match status" value="1"/>
</dbReference>
<dbReference type="PROSITE" id="PS52004">
    <property type="entry name" value="KS3_2"/>
    <property type="match status" value="1"/>
</dbReference>
<dbReference type="SMART" id="SM00823">
    <property type="entry name" value="PKS_PP"/>
    <property type="match status" value="2"/>
</dbReference>
<feature type="active site" description="Proton donor; for dehydratase activity" evidence="12">
    <location>
        <position position="1178"/>
    </location>
</feature>
<dbReference type="Gene3D" id="3.40.50.720">
    <property type="entry name" value="NAD(P)-binding Rossmann-like Domain"/>
    <property type="match status" value="3"/>
</dbReference>
<dbReference type="PROSITE" id="PS52019">
    <property type="entry name" value="PKS_MFAS_DH"/>
    <property type="match status" value="1"/>
</dbReference>
<dbReference type="SMART" id="SM00825">
    <property type="entry name" value="PKS_KS"/>
    <property type="match status" value="1"/>
</dbReference>
<feature type="domain" description="Carrier" evidence="14">
    <location>
        <begin position="2269"/>
        <end position="2346"/>
    </location>
</feature>
<keyword evidence="6" id="KW-0677">Repeat</keyword>
<reference evidence="18" key="1">
    <citation type="submission" date="2019-06" db="EMBL/GenBank/DDBJ databases">
        <authorList>
            <person name="Broberg M."/>
        </authorList>
    </citation>
    <scope>NUCLEOTIDE SEQUENCE [LARGE SCALE GENOMIC DNA]</scope>
</reference>
<evidence type="ECO:0000256" key="4">
    <source>
        <dbReference type="ARBA" id="ARBA00022603"/>
    </source>
</evidence>
<dbReference type="SMART" id="SM00829">
    <property type="entry name" value="PKS_ER"/>
    <property type="match status" value="1"/>
</dbReference>
<evidence type="ECO:0000256" key="8">
    <source>
        <dbReference type="ARBA" id="ARBA00023002"/>
    </source>
</evidence>
<dbReference type="SUPFAM" id="SSF56801">
    <property type="entry name" value="Acetyl-CoA synthetase-like"/>
    <property type="match status" value="1"/>
</dbReference>
<evidence type="ECO:0000259" key="16">
    <source>
        <dbReference type="PROSITE" id="PS52019"/>
    </source>
</evidence>
<dbReference type="Pfam" id="PF00107">
    <property type="entry name" value="ADH_zinc_N"/>
    <property type="match status" value="1"/>
</dbReference>
<dbReference type="InterPro" id="IPR020841">
    <property type="entry name" value="PKS_Beta-ketoAc_synthase_dom"/>
</dbReference>
<dbReference type="InterPro" id="IPR014030">
    <property type="entry name" value="Ketoacyl_synth_N"/>
</dbReference>
<dbReference type="Gene3D" id="3.40.50.12780">
    <property type="entry name" value="N-terminal domain of ligase-like"/>
    <property type="match status" value="1"/>
</dbReference>
<dbReference type="PROSITE" id="PS00012">
    <property type="entry name" value="PHOSPHOPANTETHEINE"/>
    <property type="match status" value="1"/>
</dbReference>
<dbReference type="Gene3D" id="3.40.47.10">
    <property type="match status" value="1"/>
</dbReference>
<feature type="region of interest" description="C-terminal hotdog fold" evidence="12">
    <location>
        <begin position="1114"/>
        <end position="1276"/>
    </location>
</feature>
<dbReference type="InterPro" id="IPR001227">
    <property type="entry name" value="Ac_transferase_dom_sf"/>
</dbReference>
<dbReference type="InterPro" id="IPR032821">
    <property type="entry name" value="PKS_assoc"/>
</dbReference>
<dbReference type="InterPro" id="IPR013120">
    <property type="entry name" value="FAR_NAD-bd"/>
</dbReference>
<dbReference type="NCBIfam" id="TIGR01733">
    <property type="entry name" value="AA-adenyl-dom"/>
    <property type="match status" value="1"/>
</dbReference>
<dbReference type="SUPFAM" id="SSF52777">
    <property type="entry name" value="CoA-dependent acyltransferases"/>
    <property type="match status" value="2"/>
</dbReference>
<protein>
    <submittedName>
        <fullName evidence="17">Uncharacterized protein</fullName>
    </submittedName>
</protein>
<dbReference type="GO" id="GO:0004315">
    <property type="term" value="F:3-oxoacyl-[acyl-carrier-protein] synthase activity"/>
    <property type="evidence" value="ECO:0007669"/>
    <property type="project" value="InterPro"/>
</dbReference>
<organism evidence="17 18">
    <name type="scientific">Clonostachys byssicola</name>
    <dbReference type="NCBI Taxonomy" id="160290"/>
    <lineage>
        <taxon>Eukaryota</taxon>
        <taxon>Fungi</taxon>
        <taxon>Dikarya</taxon>
        <taxon>Ascomycota</taxon>
        <taxon>Pezizomycotina</taxon>
        <taxon>Sordariomycetes</taxon>
        <taxon>Hypocreomycetidae</taxon>
        <taxon>Hypocreales</taxon>
        <taxon>Bionectriaceae</taxon>
        <taxon>Clonostachys</taxon>
    </lineage>
</organism>
<dbReference type="InterPro" id="IPR042099">
    <property type="entry name" value="ANL_N_sf"/>
</dbReference>
<dbReference type="InterPro" id="IPR001242">
    <property type="entry name" value="Condensation_dom"/>
</dbReference>
<dbReference type="SMART" id="SM00822">
    <property type="entry name" value="PKS_KR"/>
    <property type="match status" value="1"/>
</dbReference>
<dbReference type="GO" id="GO:0016874">
    <property type="term" value="F:ligase activity"/>
    <property type="evidence" value="ECO:0007669"/>
    <property type="project" value="UniProtKB-KW"/>
</dbReference>
<dbReference type="Pfam" id="PF14765">
    <property type="entry name" value="PS-DH"/>
    <property type="match status" value="1"/>
</dbReference>
<dbReference type="Pfam" id="PF00550">
    <property type="entry name" value="PP-binding"/>
    <property type="match status" value="2"/>
</dbReference>
<dbReference type="InterPro" id="IPR000873">
    <property type="entry name" value="AMP-dep_synth/lig_dom"/>
</dbReference>
<proteinExistence type="inferred from homology"/>
<dbReference type="GO" id="GO:0016491">
    <property type="term" value="F:oxidoreductase activity"/>
    <property type="evidence" value="ECO:0007669"/>
    <property type="project" value="UniProtKB-KW"/>
</dbReference>
<dbReference type="Gene3D" id="3.10.129.110">
    <property type="entry name" value="Polyketide synthase dehydratase"/>
    <property type="match status" value="1"/>
</dbReference>
<dbReference type="Pfam" id="PF08659">
    <property type="entry name" value="KR"/>
    <property type="match status" value="1"/>
</dbReference>
<dbReference type="InterPro" id="IPR010071">
    <property type="entry name" value="AA_adenyl_dom"/>
</dbReference>
<dbReference type="InterPro" id="IPR020845">
    <property type="entry name" value="AMP-binding_CS"/>
</dbReference>
<keyword evidence="4" id="KW-0489">Methyltransferase</keyword>